<sequence>MISKDPIDIIEIKSDADEVVLGNETRNSLKSKASTFHPLLLWDEKGLKYFEAITYAPEYYLTNCEIELLEKHSDEIAQALAPDSVLVELGSGCLRKVKILLEAIERSQKRVDYYALDLDRSELERTLRDIKPGEFQYVRCHGLFGSYDDGLDWLRSSEMSSKPRCIMSLGSTLGGFDRQEAAKFLSRFANLPGPPSSAGNSTLMLIGLDGCLDGQKVWSAYNDSEHRNERFIRNVLTHANGVLGQEIFRQEDWEHRGKWNAESKRHEQYLIPKKDIEFEGRWLTAGEEVFVVASQKYGPEERETLWRHSGLRPVKEWHTQSHGYGLHLMTATHPN</sequence>
<evidence type="ECO:0000256" key="3">
    <source>
        <dbReference type="ARBA" id="ARBA00022679"/>
    </source>
</evidence>
<reference evidence="5" key="1">
    <citation type="journal article" date="2022" name="bioRxiv">
        <title>Deciphering the potential niche of two novel black yeast fungi from a biological soil crust based on their genomes, phenotypes, and melanin regulation.</title>
        <authorList>
            <consortium name="DOE Joint Genome Institute"/>
            <person name="Carr E.C."/>
            <person name="Barton Q."/>
            <person name="Grambo S."/>
            <person name="Sullivan M."/>
            <person name="Renfro C.M."/>
            <person name="Kuo A."/>
            <person name="Pangilinan J."/>
            <person name="Lipzen A."/>
            <person name="Keymanesh K."/>
            <person name="Savage E."/>
            <person name="Barry K."/>
            <person name="Grigoriev I.V."/>
            <person name="Riekhof W.R."/>
            <person name="Harris S.S."/>
        </authorList>
    </citation>
    <scope>NUCLEOTIDE SEQUENCE</scope>
    <source>
        <strain evidence="5">JF 03-4F</strain>
    </source>
</reference>
<proteinExistence type="inferred from homology"/>
<dbReference type="GO" id="GO:0032259">
    <property type="term" value="P:methylation"/>
    <property type="evidence" value="ECO:0007669"/>
    <property type="project" value="UniProtKB-KW"/>
</dbReference>
<feature type="domain" description="Histidine-specific methyltransferase SAM-dependent" evidence="4">
    <location>
        <begin position="23"/>
        <end position="330"/>
    </location>
</feature>
<dbReference type="InterPro" id="IPR029063">
    <property type="entry name" value="SAM-dependent_MTases_sf"/>
</dbReference>
<dbReference type="InterPro" id="IPR017804">
    <property type="entry name" value="MeTrfase_EgtD-like"/>
</dbReference>
<comment type="similarity">
    <text evidence="1">Belongs to the methyltransferase superfamily.</text>
</comment>
<dbReference type="AlphaFoldDB" id="A0AAN6DQK1"/>
<keyword evidence="2 5" id="KW-0489">Methyltransferase</keyword>
<dbReference type="Gene3D" id="3.40.50.150">
    <property type="entry name" value="Vaccinia Virus protein VP39"/>
    <property type="match status" value="1"/>
</dbReference>
<protein>
    <submittedName>
        <fullName evidence="5">Histidine-specific methyltransferase</fullName>
    </submittedName>
</protein>
<dbReference type="InterPro" id="IPR051128">
    <property type="entry name" value="EgtD_Methyltrsf_superfamily"/>
</dbReference>
<evidence type="ECO:0000313" key="5">
    <source>
        <dbReference type="EMBL" id="KAI1610844.1"/>
    </source>
</evidence>
<dbReference type="InterPro" id="IPR019257">
    <property type="entry name" value="MeTrfase_dom"/>
</dbReference>
<dbReference type="Proteomes" id="UP001203852">
    <property type="component" value="Unassembled WGS sequence"/>
</dbReference>
<dbReference type="PANTHER" id="PTHR43397">
    <property type="entry name" value="ERGOTHIONEINE BIOSYNTHESIS PROTEIN 1"/>
    <property type="match status" value="1"/>
</dbReference>
<dbReference type="GO" id="GO:0008168">
    <property type="term" value="F:methyltransferase activity"/>
    <property type="evidence" value="ECO:0007669"/>
    <property type="project" value="UniProtKB-KW"/>
</dbReference>
<keyword evidence="3" id="KW-0808">Transferase</keyword>
<evidence type="ECO:0000256" key="2">
    <source>
        <dbReference type="ARBA" id="ARBA00022603"/>
    </source>
</evidence>
<dbReference type="PIRSF" id="PIRSF018005">
    <property type="entry name" value="UCP018005"/>
    <property type="match status" value="1"/>
</dbReference>
<evidence type="ECO:0000259" key="4">
    <source>
        <dbReference type="Pfam" id="PF10017"/>
    </source>
</evidence>
<evidence type="ECO:0000313" key="6">
    <source>
        <dbReference type="Proteomes" id="UP001203852"/>
    </source>
</evidence>
<name>A0AAN6DQK1_9EURO</name>
<accession>A0AAN6DQK1</accession>
<gene>
    <name evidence="5" type="ORF">EDD36DRAFT_466852</name>
</gene>
<dbReference type="Pfam" id="PF10017">
    <property type="entry name" value="Methyltransf_33"/>
    <property type="match status" value="1"/>
</dbReference>
<dbReference type="InterPro" id="IPR017805">
    <property type="entry name" value="SAM_MeTrfase_EasF-type_put"/>
</dbReference>
<comment type="caution">
    <text evidence="5">The sequence shown here is derived from an EMBL/GenBank/DDBJ whole genome shotgun (WGS) entry which is preliminary data.</text>
</comment>
<keyword evidence="6" id="KW-1185">Reference proteome</keyword>
<dbReference type="PANTHER" id="PTHR43397:SF2">
    <property type="entry name" value="HISTIDINE-SPECIFIC METHYLTRANSFERASE SAM-DEPENDENT DOMAIN-CONTAINING PROTEIN"/>
    <property type="match status" value="1"/>
</dbReference>
<evidence type="ECO:0000256" key="1">
    <source>
        <dbReference type="ARBA" id="ARBA00008361"/>
    </source>
</evidence>
<organism evidence="5 6">
    <name type="scientific">Exophiala viscosa</name>
    <dbReference type="NCBI Taxonomy" id="2486360"/>
    <lineage>
        <taxon>Eukaryota</taxon>
        <taxon>Fungi</taxon>
        <taxon>Dikarya</taxon>
        <taxon>Ascomycota</taxon>
        <taxon>Pezizomycotina</taxon>
        <taxon>Eurotiomycetes</taxon>
        <taxon>Chaetothyriomycetidae</taxon>
        <taxon>Chaetothyriales</taxon>
        <taxon>Herpotrichiellaceae</taxon>
        <taxon>Exophiala</taxon>
    </lineage>
</organism>
<dbReference type="NCBIfam" id="TIGR03439">
    <property type="entry name" value="methyl_EasF"/>
    <property type="match status" value="1"/>
</dbReference>
<dbReference type="EMBL" id="MU404357">
    <property type="protein sequence ID" value="KAI1610844.1"/>
    <property type="molecule type" value="Genomic_DNA"/>
</dbReference>